<keyword evidence="5" id="KW-0539">Nucleus</keyword>
<dbReference type="SMART" id="SM00432">
    <property type="entry name" value="MADS"/>
    <property type="match status" value="1"/>
</dbReference>
<dbReference type="InterPro" id="IPR002100">
    <property type="entry name" value="TF_MADSbox"/>
</dbReference>
<dbReference type="SUPFAM" id="SSF55455">
    <property type="entry name" value="SRF-like"/>
    <property type="match status" value="1"/>
</dbReference>
<proteinExistence type="predicted"/>
<evidence type="ECO:0000313" key="9">
    <source>
        <dbReference type="Proteomes" id="UP001220256"/>
    </source>
</evidence>
<evidence type="ECO:0000256" key="1">
    <source>
        <dbReference type="ARBA" id="ARBA00004123"/>
    </source>
</evidence>
<sequence length="153" mass="17512">MINVITMGRVKRAIIEVEDERSRRITCKKRSAGAMKKLHELAILCNQDIFLYIRDQETGKIRTFASCDEKFIPDYAAISQEDCKGPKDMEIYYNQQHRQKQPASQTRTEQQQSTQPKAKGEPDGAEQSSEPETSTSIQPPHLSKSDLPEDIER</sequence>
<evidence type="ECO:0000256" key="2">
    <source>
        <dbReference type="ARBA" id="ARBA00023015"/>
    </source>
</evidence>
<gene>
    <name evidence="8" type="ORF">N7505_007796</name>
</gene>
<dbReference type="InterPro" id="IPR036879">
    <property type="entry name" value="TF_MADSbox_sf"/>
</dbReference>
<comment type="caution">
    <text evidence="8">The sequence shown here is derived from an EMBL/GenBank/DDBJ whole genome shotgun (WGS) entry which is preliminary data.</text>
</comment>
<evidence type="ECO:0000256" key="3">
    <source>
        <dbReference type="ARBA" id="ARBA00023125"/>
    </source>
</evidence>
<evidence type="ECO:0000256" key="6">
    <source>
        <dbReference type="SAM" id="MobiDB-lite"/>
    </source>
</evidence>
<evidence type="ECO:0000259" key="7">
    <source>
        <dbReference type="PROSITE" id="PS50066"/>
    </source>
</evidence>
<evidence type="ECO:0000256" key="4">
    <source>
        <dbReference type="ARBA" id="ARBA00023163"/>
    </source>
</evidence>
<keyword evidence="4" id="KW-0804">Transcription</keyword>
<dbReference type="PRINTS" id="PR00404">
    <property type="entry name" value="MADSDOMAIN"/>
</dbReference>
<reference evidence="8 9" key="1">
    <citation type="journal article" date="2023" name="IMA Fungus">
        <title>Comparative genomic study of the Penicillium genus elucidates a diverse pangenome and 15 lateral gene transfer events.</title>
        <authorList>
            <person name="Petersen C."/>
            <person name="Sorensen T."/>
            <person name="Nielsen M.R."/>
            <person name="Sondergaard T.E."/>
            <person name="Sorensen J.L."/>
            <person name="Fitzpatrick D.A."/>
            <person name="Frisvad J.C."/>
            <person name="Nielsen K.L."/>
        </authorList>
    </citation>
    <scope>NUCLEOTIDE SEQUENCE [LARGE SCALE GENOMIC DNA]</scope>
    <source>
        <strain evidence="8 9">IBT 3361</strain>
    </source>
</reference>
<feature type="compositionally biased region" description="Polar residues" evidence="6">
    <location>
        <begin position="126"/>
        <end position="138"/>
    </location>
</feature>
<name>A0ABQ8WFR7_PENCH</name>
<feature type="region of interest" description="Disordered" evidence="6">
    <location>
        <begin position="87"/>
        <end position="153"/>
    </location>
</feature>
<organism evidence="8 9">
    <name type="scientific">Penicillium chrysogenum</name>
    <name type="common">Penicillium notatum</name>
    <dbReference type="NCBI Taxonomy" id="5076"/>
    <lineage>
        <taxon>Eukaryota</taxon>
        <taxon>Fungi</taxon>
        <taxon>Dikarya</taxon>
        <taxon>Ascomycota</taxon>
        <taxon>Pezizomycotina</taxon>
        <taxon>Eurotiomycetes</taxon>
        <taxon>Eurotiomycetidae</taxon>
        <taxon>Eurotiales</taxon>
        <taxon>Aspergillaceae</taxon>
        <taxon>Penicillium</taxon>
        <taxon>Penicillium chrysogenum species complex</taxon>
    </lineage>
</organism>
<dbReference type="Pfam" id="PF00319">
    <property type="entry name" value="SRF-TF"/>
    <property type="match status" value="1"/>
</dbReference>
<keyword evidence="3" id="KW-0238">DNA-binding</keyword>
<evidence type="ECO:0000256" key="5">
    <source>
        <dbReference type="ARBA" id="ARBA00023242"/>
    </source>
</evidence>
<dbReference type="Gene3D" id="3.40.1810.10">
    <property type="entry name" value="Transcription factor, MADS-box"/>
    <property type="match status" value="1"/>
</dbReference>
<dbReference type="PROSITE" id="PS50066">
    <property type="entry name" value="MADS_BOX_2"/>
    <property type="match status" value="1"/>
</dbReference>
<accession>A0ABQ8WFR7</accession>
<keyword evidence="2" id="KW-0805">Transcription regulation</keyword>
<feature type="compositionally biased region" description="Low complexity" evidence="6">
    <location>
        <begin position="104"/>
        <end position="115"/>
    </location>
</feature>
<dbReference type="CDD" id="cd00120">
    <property type="entry name" value="MADS"/>
    <property type="match status" value="1"/>
</dbReference>
<comment type="subcellular location">
    <subcellularLocation>
        <location evidence="1">Nucleus</location>
    </subcellularLocation>
</comment>
<dbReference type="EMBL" id="JAPVEB010000004">
    <property type="protein sequence ID" value="KAJ5265003.1"/>
    <property type="molecule type" value="Genomic_DNA"/>
</dbReference>
<dbReference type="Proteomes" id="UP001220256">
    <property type="component" value="Unassembled WGS sequence"/>
</dbReference>
<feature type="domain" description="MADS-box" evidence="7">
    <location>
        <begin position="7"/>
        <end position="53"/>
    </location>
</feature>
<keyword evidence="9" id="KW-1185">Reference proteome</keyword>
<protein>
    <submittedName>
        <fullName evidence="8">Transcription factor SMP1</fullName>
    </submittedName>
</protein>
<evidence type="ECO:0000313" key="8">
    <source>
        <dbReference type="EMBL" id="KAJ5265003.1"/>
    </source>
</evidence>